<accession>S3LDR2</accession>
<protein>
    <submittedName>
        <fullName evidence="3">CRISPR-associated endoribonuclease cas2</fullName>
    </submittedName>
</protein>
<name>S3LDR2_9SPIR</name>
<dbReference type="HOGENOM" id="CLU_2385245_0_0_12"/>
<evidence type="ECO:0000313" key="4">
    <source>
        <dbReference type="Proteomes" id="UP000014605"/>
    </source>
</evidence>
<organism evidence="3 4">
    <name type="scientific">Treponema vincentii F0403</name>
    <dbReference type="NCBI Taxonomy" id="1125702"/>
    <lineage>
        <taxon>Bacteria</taxon>
        <taxon>Pseudomonadati</taxon>
        <taxon>Spirochaetota</taxon>
        <taxon>Spirochaetia</taxon>
        <taxon>Spirochaetales</taxon>
        <taxon>Treponemataceae</taxon>
        <taxon>Treponema</taxon>
    </lineage>
</organism>
<evidence type="ECO:0000313" key="3">
    <source>
        <dbReference type="EMBL" id="EPF47920.1"/>
    </source>
</evidence>
<evidence type="ECO:0000256" key="2">
    <source>
        <dbReference type="ARBA" id="ARBA00022801"/>
    </source>
</evidence>
<sequence>MFVSVMIDPGGQDSAAHLSELLTFYGFERMQRACWESVTLNEKQLVSLKREIDRVTDYYDVVRIYQYPVEGVLAISTLAKKKWRKLLIRPPKEM</sequence>
<dbReference type="AlphaFoldDB" id="S3LDR2"/>
<keyword evidence="4" id="KW-1185">Reference proteome</keyword>
<proteinExistence type="predicted"/>
<reference evidence="3 4" key="1">
    <citation type="submission" date="2013-04" db="EMBL/GenBank/DDBJ databases">
        <title>The Genome Sequence of Treponema vincentii F0403.</title>
        <authorList>
            <consortium name="The Broad Institute Genomics Platform"/>
            <person name="Earl A."/>
            <person name="Ward D."/>
            <person name="Feldgarden M."/>
            <person name="Gevers D."/>
            <person name="Leonetti C."/>
            <person name="Izard J."/>
            <person name="Walker B."/>
            <person name="Young S."/>
            <person name="Zeng Q."/>
            <person name="Gargeya S."/>
            <person name="Fitzgerald M."/>
            <person name="Haas B."/>
            <person name="Abouelleil A."/>
            <person name="Allen A.W."/>
            <person name="Alvarado L."/>
            <person name="Arachchi H.M."/>
            <person name="Berlin A.M."/>
            <person name="Chapman S.B."/>
            <person name="Gainer-Dewar J."/>
            <person name="Goldberg J."/>
            <person name="Griggs A."/>
            <person name="Gujja S."/>
            <person name="Hansen M."/>
            <person name="Howarth C."/>
            <person name="Imamovic A."/>
            <person name="Ireland A."/>
            <person name="Larimer J."/>
            <person name="McCowan C."/>
            <person name="Murphy C."/>
            <person name="Pearson M."/>
            <person name="Poon T.W."/>
            <person name="Priest M."/>
            <person name="Roberts A."/>
            <person name="Saif S."/>
            <person name="Shea T."/>
            <person name="Sisk P."/>
            <person name="Sykes S."/>
            <person name="Wortman J."/>
            <person name="Nusbaum C."/>
            <person name="Birren B."/>
        </authorList>
    </citation>
    <scope>NUCLEOTIDE SEQUENCE [LARGE SCALE GENOMIC DNA]</scope>
    <source>
        <strain evidence="3 4">F0403</strain>
    </source>
</reference>
<dbReference type="RefSeq" id="WP_016517813.1">
    <property type="nucleotide sequence ID" value="NZ_KE332512.1"/>
</dbReference>
<dbReference type="GO" id="GO:0004518">
    <property type="term" value="F:nuclease activity"/>
    <property type="evidence" value="ECO:0007669"/>
    <property type="project" value="UniProtKB-KW"/>
</dbReference>
<evidence type="ECO:0000256" key="1">
    <source>
        <dbReference type="ARBA" id="ARBA00022722"/>
    </source>
</evidence>
<dbReference type="GO" id="GO:0016787">
    <property type="term" value="F:hydrolase activity"/>
    <property type="evidence" value="ECO:0007669"/>
    <property type="project" value="UniProtKB-KW"/>
</dbReference>
<dbReference type="Proteomes" id="UP000014605">
    <property type="component" value="Unassembled WGS sequence"/>
</dbReference>
<dbReference type="GeneID" id="301460390"/>
<dbReference type="InterPro" id="IPR019199">
    <property type="entry name" value="Virulence_VapD/CRISPR_Cas2"/>
</dbReference>
<comment type="caution">
    <text evidence="3">The sequence shown here is derived from an EMBL/GenBank/DDBJ whole genome shotgun (WGS) entry which is preliminary data.</text>
</comment>
<keyword evidence="1" id="KW-0540">Nuclease</keyword>
<dbReference type="PATRIC" id="fig|1125702.3.peg.190"/>
<dbReference type="Pfam" id="PF09827">
    <property type="entry name" value="CRISPR_Cas2"/>
    <property type="match status" value="1"/>
</dbReference>
<dbReference type="EMBL" id="ATFC01000001">
    <property type="protein sequence ID" value="EPF47920.1"/>
    <property type="molecule type" value="Genomic_DNA"/>
</dbReference>
<keyword evidence="2" id="KW-0378">Hydrolase</keyword>
<gene>
    <name evidence="3" type="ORF">HMPREF1222_00181</name>
</gene>